<proteinExistence type="predicted"/>
<dbReference type="SUPFAM" id="SSF56784">
    <property type="entry name" value="HAD-like"/>
    <property type="match status" value="1"/>
</dbReference>
<dbReference type="InterPro" id="IPR010033">
    <property type="entry name" value="HAD_SF_ppase_IIIC"/>
</dbReference>
<dbReference type="EMBL" id="OU015566">
    <property type="protein sequence ID" value="CAG5105947.1"/>
    <property type="molecule type" value="Genomic_DNA"/>
</dbReference>
<dbReference type="Proteomes" id="UP001158576">
    <property type="component" value="Chromosome 1"/>
</dbReference>
<dbReference type="InterPro" id="IPR010036">
    <property type="entry name" value="MDP_1_eu_arc"/>
</dbReference>
<gene>
    <name evidence="1" type="ORF">OKIOD_LOCUS11363</name>
</gene>
<dbReference type="SFLD" id="SFLDG01131">
    <property type="entry name" value="C1.5.2:_MDP_Like"/>
    <property type="match status" value="1"/>
</dbReference>
<dbReference type="SFLD" id="SFLDG01129">
    <property type="entry name" value="C1.5:_HAD__Beta-PGM__Phosphata"/>
    <property type="match status" value="1"/>
</dbReference>
<dbReference type="InterPro" id="IPR023214">
    <property type="entry name" value="HAD_sf"/>
</dbReference>
<evidence type="ECO:0000313" key="1">
    <source>
        <dbReference type="EMBL" id="CAG5105947.1"/>
    </source>
</evidence>
<dbReference type="Gene3D" id="3.40.50.1000">
    <property type="entry name" value="HAD superfamily/HAD-like"/>
    <property type="match status" value="1"/>
</dbReference>
<dbReference type="PANTHER" id="PTHR17901">
    <property type="entry name" value="MAGNESIUM-DEPENDENT PHOSPHATASE 1 MDP1"/>
    <property type="match status" value="1"/>
</dbReference>
<dbReference type="PANTHER" id="PTHR17901:SF14">
    <property type="entry name" value="MAGNESIUM-DEPENDENT PHOSPHATASE 1"/>
    <property type="match status" value="1"/>
</dbReference>
<accession>A0ABN7T0R2</accession>
<dbReference type="InterPro" id="IPR036412">
    <property type="entry name" value="HAD-like_sf"/>
</dbReference>
<protein>
    <submittedName>
        <fullName evidence="1">Oidioi.mRNA.OKI2018_I69.chr1.g2598.t1.cds</fullName>
    </submittedName>
</protein>
<reference evidence="1 2" key="1">
    <citation type="submission" date="2021-04" db="EMBL/GenBank/DDBJ databases">
        <authorList>
            <person name="Bliznina A."/>
        </authorList>
    </citation>
    <scope>NUCLEOTIDE SEQUENCE [LARGE SCALE GENOMIC DNA]</scope>
</reference>
<dbReference type="Pfam" id="PF12689">
    <property type="entry name" value="Acid_PPase"/>
    <property type="match status" value="1"/>
</dbReference>
<keyword evidence="2" id="KW-1185">Reference proteome</keyword>
<name>A0ABN7T0R2_OIKDI</name>
<dbReference type="NCBIfam" id="TIGR01681">
    <property type="entry name" value="HAD-SF-IIIC"/>
    <property type="match status" value="1"/>
</dbReference>
<dbReference type="SFLD" id="SFLDS00003">
    <property type="entry name" value="Haloacid_Dehalogenase"/>
    <property type="match status" value="1"/>
</dbReference>
<organism evidence="1 2">
    <name type="scientific">Oikopleura dioica</name>
    <name type="common">Tunicate</name>
    <dbReference type="NCBI Taxonomy" id="34765"/>
    <lineage>
        <taxon>Eukaryota</taxon>
        <taxon>Metazoa</taxon>
        <taxon>Chordata</taxon>
        <taxon>Tunicata</taxon>
        <taxon>Appendicularia</taxon>
        <taxon>Copelata</taxon>
        <taxon>Oikopleuridae</taxon>
        <taxon>Oikopleura</taxon>
    </lineage>
</organism>
<evidence type="ECO:0000313" key="2">
    <source>
        <dbReference type="Proteomes" id="UP001158576"/>
    </source>
</evidence>
<sequence>MPKMFVFDLDGCVWAPEMYEIWGGGSPFKLQENGNVKDCKGEEVHFLGDVRKILYELHTDPKYADSIVGIASTCDEPSWAAECLRKMRIGPKLDIKPDDVFAHKEIYKARSKEVHFRTLAEKTGIALDDMVFYDNQMNNMNAVSRLPVTSIYTPNGVTRELFEKSLKVFPAPGKIIK</sequence>
<dbReference type="NCBIfam" id="TIGR01685">
    <property type="entry name" value="MDP-1"/>
    <property type="match status" value="1"/>
</dbReference>